<dbReference type="AlphaFoldDB" id="A0A2T9X9X1"/>
<dbReference type="SUPFAM" id="SSF75169">
    <property type="entry name" value="DsrEFH-like"/>
    <property type="match status" value="1"/>
</dbReference>
<protein>
    <submittedName>
        <fullName evidence="1">Peroxiredoxin</fullName>
    </submittedName>
</protein>
<evidence type="ECO:0000313" key="2">
    <source>
        <dbReference type="Proteomes" id="UP000245638"/>
    </source>
</evidence>
<proteinExistence type="predicted"/>
<name>A0A2T9X9X1_9CREN</name>
<dbReference type="Proteomes" id="UP000245638">
    <property type="component" value="Unassembled WGS sequence"/>
</dbReference>
<organism evidence="1 2">
    <name type="scientific">Acidianus hospitalis</name>
    <dbReference type="NCBI Taxonomy" id="563177"/>
    <lineage>
        <taxon>Archaea</taxon>
        <taxon>Thermoproteota</taxon>
        <taxon>Thermoprotei</taxon>
        <taxon>Sulfolobales</taxon>
        <taxon>Sulfolobaceae</taxon>
        <taxon>Acidianus</taxon>
    </lineage>
</organism>
<comment type="caution">
    <text evidence="1">The sequence shown here is derived from an EMBL/GenBank/DDBJ whole genome shotgun (WGS) entry which is preliminary data.</text>
</comment>
<dbReference type="EMBL" id="QEFD01000063">
    <property type="protein sequence ID" value="PVU76896.1"/>
    <property type="molecule type" value="Genomic_DNA"/>
</dbReference>
<dbReference type="Gene3D" id="3.40.1260.10">
    <property type="entry name" value="DsrEFH-like"/>
    <property type="match status" value="2"/>
</dbReference>
<accession>A0A2T9X9X1</accession>
<sequence>MAKLTILLADNGMDKFYHGLVLAIGGKSLNWDVKFFVTSQAVILFTKEMKGKSKLKMGFFARLFISFQMKRMNIPDTSKLLMEAIKEGVEFYVDEAGLKLAGFSKSDLLDGIKLSDTISFLEEAKTSDVVITL</sequence>
<dbReference type="Pfam" id="PF13686">
    <property type="entry name" value="DrsE_2"/>
    <property type="match status" value="1"/>
</dbReference>
<gene>
    <name evidence="1" type="ORF">DDW13_01985</name>
</gene>
<evidence type="ECO:0000313" key="1">
    <source>
        <dbReference type="EMBL" id="PVU76896.1"/>
    </source>
</evidence>
<dbReference type="InterPro" id="IPR027396">
    <property type="entry name" value="DsrEFH-like"/>
</dbReference>
<reference evidence="1 2" key="1">
    <citation type="journal article" date="2015" name="Appl. Environ. Microbiol.">
        <title>Nanoarchaeota, Their Sulfolobales Host, and Nanoarchaeota Virus Distribution across Yellowstone National Park Hot Springs.</title>
        <authorList>
            <person name="Munson-McGee J.H."/>
            <person name="Field E.K."/>
            <person name="Bateson M."/>
            <person name="Rooney C."/>
            <person name="Stepanauskas R."/>
            <person name="Young M.J."/>
        </authorList>
    </citation>
    <scope>NUCLEOTIDE SEQUENCE [LARGE SCALE GENOMIC DNA]</scope>
    <source>
        <strain evidence="1">SCGC AC-742_N10</strain>
    </source>
</reference>
<dbReference type="InterPro" id="IPR032836">
    <property type="entry name" value="DsrE2-like"/>
</dbReference>
<dbReference type="PANTHER" id="PTHR34655">
    <property type="entry name" value="CONSERVED WITHIN P. AEROPHILUM"/>
    <property type="match status" value="1"/>
</dbReference>
<dbReference type="PANTHER" id="PTHR34655:SF3">
    <property type="match status" value="1"/>
</dbReference>